<dbReference type="Proteomes" id="UP000325797">
    <property type="component" value="Chromosome"/>
</dbReference>
<dbReference type="OrthoDB" id="7375810at2"/>
<dbReference type="KEGG" id="hadh:FRZ61_37270"/>
<proteinExistence type="predicted"/>
<keyword evidence="2" id="KW-1185">Reference proteome</keyword>
<dbReference type="EMBL" id="CP042582">
    <property type="protein sequence ID" value="QEX23788.1"/>
    <property type="molecule type" value="Genomic_DNA"/>
</dbReference>
<dbReference type="RefSeq" id="WP_151119128.1">
    <property type="nucleotide sequence ID" value="NZ_CP042582.1"/>
</dbReference>
<accession>A0A5J6N1H6</accession>
<name>A0A5J6N1H6_9PROT</name>
<organism evidence="1 2">
    <name type="scientific">Hypericibacter adhaerens</name>
    <dbReference type="NCBI Taxonomy" id="2602016"/>
    <lineage>
        <taxon>Bacteria</taxon>
        <taxon>Pseudomonadati</taxon>
        <taxon>Pseudomonadota</taxon>
        <taxon>Alphaproteobacteria</taxon>
        <taxon>Rhodospirillales</taxon>
        <taxon>Dongiaceae</taxon>
        <taxon>Hypericibacter</taxon>
    </lineage>
</organism>
<sequence>MSRMLYLQTADGLVEHLVADASEPGRYAIRYEADVTANIEENKARFNGPDRTLDGLGRKVASIPNAVAMIWLTRYGVDVFRKDHWPAVRRLLNDPEWRHLRTAPGKI</sequence>
<evidence type="ECO:0000313" key="2">
    <source>
        <dbReference type="Proteomes" id="UP000325797"/>
    </source>
</evidence>
<evidence type="ECO:0000313" key="1">
    <source>
        <dbReference type="EMBL" id="QEX23788.1"/>
    </source>
</evidence>
<reference evidence="1 2" key="1">
    <citation type="submission" date="2019-08" db="EMBL/GenBank/DDBJ databases">
        <title>Hyperibacter terrae gen. nov., sp. nov. and Hyperibacter viscosus sp. nov., two new members in the family Rhodospirillaceae isolated from the rhizosphere of Hypericum perforatum.</title>
        <authorList>
            <person name="Noviana Z."/>
        </authorList>
    </citation>
    <scope>NUCLEOTIDE SEQUENCE [LARGE SCALE GENOMIC DNA]</scope>
    <source>
        <strain evidence="1 2">R5959</strain>
    </source>
</reference>
<dbReference type="AlphaFoldDB" id="A0A5J6N1H6"/>
<gene>
    <name evidence="1" type="ORF">FRZ61_37270</name>
</gene>
<protein>
    <submittedName>
        <fullName evidence="1">Uncharacterized protein</fullName>
    </submittedName>
</protein>